<feature type="domain" description="CBS" evidence="3">
    <location>
        <begin position="17"/>
        <end position="76"/>
    </location>
</feature>
<keyword evidence="5" id="KW-1185">Reference proteome</keyword>
<reference evidence="4 5" key="1">
    <citation type="submission" date="2016-01" db="EMBL/GenBank/DDBJ databases">
        <authorList>
            <person name="Brown R."/>
        </authorList>
    </citation>
    <scope>NUCLEOTIDE SEQUENCE [LARGE SCALE GENOMIC DNA]</scope>
    <source>
        <strain evidence="4">Sporomusa sphaeroides DSM 2875</strain>
    </source>
</reference>
<evidence type="ECO:0000259" key="3">
    <source>
        <dbReference type="PROSITE" id="PS51371"/>
    </source>
</evidence>
<dbReference type="CDD" id="cd09834">
    <property type="entry name" value="CBS_pair_bac"/>
    <property type="match status" value="1"/>
</dbReference>
<name>A0ABM9VZY5_9FIRM</name>
<dbReference type="SUPFAM" id="SSF54631">
    <property type="entry name" value="CBS-domain pair"/>
    <property type="match status" value="1"/>
</dbReference>
<dbReference type="Gene3D" id="3.10.580.10">
    <property type="entry name" value="CBS-domain"/>
    <property type="match status" value="1"/>
</dbReference>
<comment type="caution">
    <text evidence="4">The sequence shown here is derived from an EMBL/GenBank/DDBJ whole genome shotgun (WGS) entry which is preliminary data.</text>
</comment>
<evidence type="ECO:0000256" key="1">
    <source>
        <dbReference type="ARBA" id="ARBA00023122"/>
    </source>
</evidence>
<dbReference type="InterPro" id="IPR000644">
    <property type="entry name" value="CBS_dom"/>
</dbReference>
<sequence>MECSVYVDKGKNILFLLTPKAMVAFLYDHCSLRQGLEKMRFHGYTAIPVISKDGTYIGTVSEGNFLWHLVDSGVYTMKLQEEYSILDIIRSGWNPAIKIDTTMDELLLRVMDQNFVPVVDDREKFMGIITRKDVIKYYHSALGPNTP</sequence>
<dbReference type="InterPro" id="IPR046342">
    <property type="entry name" value="CBS_dom_sf"/>
</dbReference>
<keyword evidence="1 2" id="KW-0129">CBS domain</keyword>
<dbReference type="PANTHER" id="PTHR43080:SF26">
    <property type="entry name" value="REGULATORY PROTEIN"/>
    <property type="match status" value="1"/>
</dbReference>
<evidence type="ECO:0000256" key="2">
    <source>
        <dbReference type="PROSITE-ProRule" id="PRU00703"/>
    </source>
</evidence>
<dbReference type="InterPro" id="IPR051257">
    <property type="entry name" value="Diverse_CBS-Domain"/>
</dbReference>
<proteinExistence type="predicted"/>
<dbReference type="PANTHER" id="PTHR43080">
    <property type="entry name" value="CBS DOMAIN-CONTAINING PROTEIN CBSX3, MITOCHONDRIAL"/>
    <property type="match status" value="1"/>
</dbReference>
<dbReference type="EMBL" id="FCOW01000002">
    <property type="protein sequence ID" value="CVK18148.1"/>
    <property type="molecule type" value="Genomic_DNA"/>
</dbReference>
<dbReference type="PROSITE" id="PS51371">
    <property type="entry name" value="CBS"/>
    <property type="match status" value="1"/>
</dbReference>
<evidence type="ECO:0000313" key="5">
    <source>
        <dbReference type="Proteomes" id="UP000245702"/>
    </source>
</evidence>
<gene>
    <name evidence="4" type="ORF">SSPH_00785</name>
</gene>
<protein>
    <submittedName>
        <fullName evidence="4">CBS domain protein</fullName>
    </submittedName>
</protein>
<evidence type="ECO:0000313" key="4">
    <source>
        <dbReference type="EMBL" id="CVK18148.1"/>
    </source>
</evidence>
<organism evidence="4 5">
    <name type="scientific">Sporomusa sphaeroides DSM 2875</name>
    <dbReference type="NCBI Taxonomy" id="1337886"/>
    <lineage>
        <taxon>Bacteria</taxon>
        <taxon>Bacillati</taxon>
        <taxon>Bacillota</taxon>
        <taxon>Negativicutes</taxon>
        <taxon>Selenomonadales</taxon>
        <taxon>Sporomusaceae</taxon>
        <taxon>Sporomusa</taxon>
    </lineage>
</organism>
<dbReference type="Proteomes" id="UP000245702">
    <property type="component" value="Unassembled WGS sequence"/>
</dbReference>
<accession>A0ABM9VZY5</accession>
<dbReference type="Pfam" id="PF00571">
    <property type="entry name" value="CBS"/>
    <property type="match status" value="2"/>
</dbReference>